<feature type="repeat" description="NHL" evidence="2">
    <location>
        <begin position="272"/>
        <end position="302"/>
    </location>
</feature>
<dbReference type="OrthoDB" id="10326028at2759"/>
<dbReference type="Proteomes" id="UP000663832">
    <property type="component" value="Unassembled WGS sequence"/>
</dbReference>
<evidence type="ECO:0000256" key="2">
    <source>
        <dbReference type="PROSITE-ProRule" id="PRU00504"/>
    </source>
</evidence>
<keyword evidence="1" id="KW-0677">Repeat</keyword>
<dbReference type="InterPro" id="IPR011042">
    <property type="entry name" value="6-blade_b-propeller_TolB-like"/>
</dbReference>
<evidence type="ECO:0000313" key="5">
    <source>
        <dbReference type="Proteomes" id="UP000663832"/>
    </source>
</evidence>
<keyword evidence="5" id="KW-1185">Reference proteome</keyword>
<comment type="caution">
    <text evidence="3">The sequence shown here is derived from an EMBL/GenBank/DDBJ whole genome shotgun (WGS) entry which is preliminary data.</text>
</comment>
<dbReference type="Gene3D" id="2.120.10.30">
    <property type="entry name" value="TolB, C-terminal domain"/>
    <property type="match status" value="1"/>
</dbReference>
<proteinExistence type="predicted"/>
<dbReference type="EMBL" id="CAJNOM010004578">
    <property type="protein sequence ID" value="CAF1656968.1"/>
    <property type="molecule type" value="Genomic_DNA"/>
</dbReference>
<dbReference type="EMBL" id="CAJNOI010004201">
    <property type="protein sequence ID" value="CAF1539821.1"/>
    <property type="molecule type" value="Genomic_DNA"/>
</dbReference>
<sequence length="393" mass="43009">MQIVSGSLTQVPVIHNVSMHVSHFNSTTIINSTCDQCICLMLMNVTPISSFNYFRNNKTCEIFSESVVTSQLSLVSNSNSSVYFISLPIDDIQLTTSVIQETTSSFTGLWYNRPMFRPCASWNLNATTFANKSIFGSNSHGLFIDTYNTIYAGSWSYGLVKVWTNGSSTVTKTIQNGLSCPMNFFVAMNGDIYIDNGWKNHQVDKWTSNATIGTRFMNVSHPCYGLFIDTNNTLYCSLADLNKVLKVDLTSGSSTPVTIAGNGSSGSTSSLLNYPWGIYVDTDFTLYVPDSRNNRIQRFGFGELNGRTVAEAMASGIITLNNPTGIVLDGNGYLFIMDTGHNRIVASSSAGFRCIAGCSGHNGSTADTLHSARYMAFDTYVITTVQSHMTDIL</sequence>
<evidence type="ECO:0000313" key="6">
    <source>
        <dbReference type="Proteomes" id="UP000663877"/>
    </source>
</evidence>
<protein>
    <submittedName>
        <fullName evidence="3">Uncharacterized protein</fullName>
    </submittedName>
</protein>
<evidence type="ECO:0000313" key="4">
    <source>
        <dbReference type="EMBL" id="CAF1656968.1"/>
    </source>
</evidence>
<dbReference type="Pfam" id="PF01436">
    <property type="entry name" value="NHL"/>
    <property type="match status" value="1"/>
</dbReference>
<gene>
    <name evidence="3" type="ORF">BJG266_LOCUS45499</name>
    <name evidence="4" type="ORF">QVE165_LOCUS62492</name>
</gene>
<evidence type="ECO:0000256" key="1">
    <source>
        <dbReference type="ARBA" id="ARBA00022737"/>
    </source>
</evidence>
<dbReference type="AlphaFoldDB" id="A0A815VUZ3"/>
<dbReference type="PROSITE" id="PS51125">
    <property type="entry name" value="NHL"/>
    <property type="match status" value="1"/>
</dbReference>
<reference evidence="3" key="1">
    <citation type="submission" date="2021-02" db="EMBL/GenBank/DDBJ databases">
        <authorList>
            <person name="Nowell W R."/>
        </authorList>
    </citation>
    <scope>NUCLEOTIDE SEQUENCE</scope>
</reference>
<accession>A0A815VUZ3</accession>
<name>A0A815VUZ3_9BILA</name>
<evidence type="ECO:0000313" key="3">
    <source>
        <dbReference type="EMBL" id="CAF1539821.1"/>
    </source>
</evidence>
<dbReference type="Proteomes" id="UP000663877">
    <property type="component" value="Unassembled WGS sequence"/>
</dbReference>
<organism evidence="3 6">
    <name type="scientific">Adineta steineri</name>
    <dbReference type="NCBI Taxonomy" id="433720"/>
    <lineage>
        <taxon>Eukaryota</taxon>
        <taxon>Metazoa</taxon>
        <taxon>Spiralia</taxon>
        <taxon>Gnathifera</taxon>
        <taxon>Rotifera</taxon>
        <taxon>Eurotatoria</taxon>
        <taxon>Bdelloidea</taxon>
        <taxon>Adinetida</taxon>
        <taxon>Adinetidae</taxon>
        <taxon>Adineta</taxon>
    </lineage>
</organism>
<dbReference type="InterPro" id="IPR001258">
    <property type="entry name" value="NHL_repeat"/>
</dbReference>
<dbReference type="SUPFAM" id="SSF101898">
    <property type="entry name" value="NHL repeat"/>
    <property type="match status" value="1"/>
</dbReference>